<accession>A0A975BH17</accession>
<dbReference type="Proteomes" id="UP000663722">
    <property type="component" value="Chromosome"/>
</dbReference>
<dbReference type="KEGG" id="dmm:dnm_011630"/>
<feature type="domain" description="Tyr recombinase" evidence="2">
    <location>
        <begin position="1"/>
        <end position="95"/>
    </location>
</feature>
<evidence type="ECO:0000313" key="3">
    <source>
        <dbReference type="EMBL" id="QTA85158.1"/>
    </source>
</evidence>
<proteinExistence type="predicted"/>
<dbReference type="AlphaFoldDB" id="A0A975BH17"/>
<dbReference type="GO" id="GO:0006310">
    <property type="term" value="P:DNA recombination"/>
    <property type="evidence" value="ECO:0007669"/>
    <property type="project" value="UniProtKB-KW"/>
</dbReference>
<dbReference type="GO" id="GO:0003677">
    <property type="term" value="F:DNA binding"/>
    <property type="evidence" value="ECO:0007669"/>
    <property type="project" value="InterPro"/>
</dbReference>
<evidence type="ECO:0000313" key="4">
    <source>
        <dbReference type="Proteomes" id="UP000663722"/>
    </source>
</evidence>
<keyword evidence="1" id="KW-0233">DNA recombination</keyword>
<reference evidence="3" key="1">
    <citation type="journal article" date="2021" name="Microb. Physiol.">
        <title>Proteogenomic Insights into the Physiology of Marine, Sulfate-Reducing, Filamentous Desulfonema limicola and Desulfonema magnum.</title>
        <authorList>
            <person name="Schnaars V."/>
            <person name="Wohlbrand L."/>
            <person name="Scheve S."/>
            <person name="Hinrichs C."/>
            <person name="Reinhardt R."/>
            <person name="Rabus R."/>
        </authorList>
    </citation>
    <scope>NUCLEOTIDE SEQUENCE</scope>
    <source>
        <strain evidence="3">4be13</strain>
    </source>
</reference>
<evidence type="ECO:0000259" key="2">
    <source>
        <dbReference type="PROSITE" id="PS51898"/>
    </source>
</evidence>
<name>A0A975BH17_9BACT</name>
<dbReference type="InterPro" id="IPR013762">
    <property type="entry name" value="Integrase-like_cat_sf"/>
</dbReference>
<dbReference type="SUPFAM" id="SSF56349">
    <property type="entry name" value="DNA breaking-rejoining enzymes"/>
    <property type="match status" value="1"/>
</dbReference>
<dbReference type="Pfam" id="PF00589">
    <property type="entry name" value="Phage_integrase"/>
    <property type="match status" value="1"/>
</dbReference>
<dbReference type="EMBL" id="CP061800">
    <property type="protein sequence ID" value="QTA85158.1"/>
    <property type="molecule type" value="Genomic_DNA"/>
</dbReference>
<gene>
    <name evidence="3" type="ORF">dnm_011630</name>
</gene>
<organism evidence="3 4">
    <name type="scientific">Desulfonema magnum</name>
    <dbReference type="NCBI Taxonomy" id="45655"/>
    <lineage>
        <taxon>Bacteria</taxon>
        <taxon>Pseudomonadati</taxon>
        <taxon>Thermodesulfobacteriota</taxon>
        <taxon>Desulfobacteria</taxon>
        <taxon>Desulfobacterales</taxon>
        <taxon>Desulfococcaceae</taxon>
        <taxon>Desulfonema</taxon>
    </lineage>
</organism>
<dbReference type="InterPro" id="IPR011010">
    <property type="entry name" value="DNA_brk_join_enz"/>
</dbReference>
<dbReference type="Gene3D" id="1.10.443.10">
    <property type="entry name" value="Intergrase catalytic core"/>
    <property type="match status" value="1"/>
</dbReference>
<dbReference type="PROSITE" id="PS51898">
    <property type="entry name" value="TYR_RECOMBINASE"/>
    <property type="match status" value="1"/>
</dbReference>
<evidence type="ECO:0000256" key="1">
    <source>
        <dbReference type="ARBA" id="ARBA00023172"/>
    </source>
</evidence>
<dbReference type="GO" id="GO:0015074">
    <property type="term" value="P:DNA integration"/>
    <property type="evidence" value="ECO:0007669"/>
    <property type="project" value="InterPro"/>
</dbReference>
<protein>
    <submittedName>
        <fullName evidence="3">Integrase catalytic domain-containing protein</fullName>
    </submittedName>
</protein>
<dbReference type="InterPro" id="IPR002104">
    <property type="entry name" value="Integrase_catalytic"/>
</dbReference>
<sequence>MGKRKPVTVVFHKNGKHLHESTLARHFGKLLKKSGLHKIQIKGTRHTCATLLLTSGVSVVAYVREHLGHASIKTTVDIYGHWIPGSGQKFANILD</sequence>
<keyword evidence="4" id="KW-1185">Reference proteome</keyword>